<name>A0A2H6KI53_9APIC</name>
<keyword evidence="1" id="KW-0175">Coiled coil</keyword>
<feature type="compositionally biased region" description="Polar residues" evidence="2">
    <location>
        <begin position="419"/>
        <end position="438"/>
    </location>
</feature>
<evidence type="ECO:0000256" key="2">
    <source>
        <dbReference type="SAM" id="MobiDB-lite"/>
    </source>
</evidence>
<evidence type="ECO:0000313" key="4">
    <source>
        <dbReference type="Proteomes" id="UP000236319"/>
    </source>
</evidence>
<dbReference type="RefSeq" id="XP_028868913.1">
    <property type="nucleotide sequence ID" value="XM_029013080.1"/>
</dbReference>
<dbReference type="EMBL" id="BDSA01000006">
    <property type="protein sequence ID" value="GBE62670.1"/>
    <property type="molecule type" value="Genomic_DNA"/>
</dbReference>
<feature type="compositionally biased region" description="Basic and acidic residues" evidence="2">
    <location>
        <begin position="440"/>
        <end position="452"/>
    </location>
</feature>
<dbReference type="Proteomes" id="UP000236319">
    <property type="component" value="Unassembled WGS sequence"/>
</dbReference>
<organism evidence="3 4">
    <name type="scientific">Babesia ovata</name>
    <dbReference type="NCBI Taxonomy" id="189622"/>
    <lineage>
        <taxon>Eukaryota</taxon>
        <taxon>Sar</taxon>
        <taxon>Alveolata</taxon>
        <taxon>Apicomplexa</taxon>
        <taxon>Aconoidasida</taxon>
        <taxon>Piroplasmida</taxon>
        <taxon>Babesiidae</taxon>
        <taxon>Babesia</taxon>
    </lineage>
</organism>
<feature type="region of interest" description="Disordered" evidence="2">
    <location>
        <begin position="419"/>
        <end position="473"/>
    </location>
</feature>
<reference evidence="3 4" key="1">
    <citation type="journal article" date="2017" name="BMC Genomics">
        <title>Whole-genome assembly of Babesia ovata and comparative genomics between closely related pathogens.</title>
        <authorList>
            <person name="Yamagishi J."/>
            <person name="Asada M."/>
            <person name="Hakimi H."/>
            <person name="Tanaka T.Q."/>
            <person name="Sugimoto C."/>
            <person name="Kawazu S."/>
        </authorList>
    </citation>
    <scope>NUCLEOTIDE SEQUENCE [LARGE SCALE GENOMIC DNA]</scope>
    <source>
        <strain evidence="3 4">Miyake</strain>
    </source>
</reference>
<dbReference type="OrthoDB" id="365954at2759"/>
<sequence>MKFGAILSDCGGEASKILASDLINVCSDKNVKQSLRMCSRSLKDKGVSPLGKINAMQFVVIVALSNDHNAYKVASSPVLNIIARLGGANSGRSRLTLFGECVNKSQLLKCAKYANSVIETLSKVEAFDLTLHQCLPFGVRCLLHKCNSLRLKQLATGSTSLTNATSNVKIPGTSSYASSVRDAVESVTSKSYRTRAKELEYRVSQIEDEMEELGVTATADATTQQKRAGVSPRSDAKIMELVSNLCYLRGECSSLLNEMIDADYGCMRTNVTDLINHIKILETHCSGVYTGEGEYNDLAALNITFNALKSDRSGVAGGFHTGREALEIPDVTRDDCMSTYSFKTAINDVISRDHWAAEIVANENRSAKEMPHTVHCHRDDKTGLDSAFASIELNDAERDKCNIHVNRDVVSVTNDAISSISGANASPNGTSGNSMTDATNDDKRLGGAKAEESVESPDAAFHTNGTTHEPPVTGATQMYAQSNVPAITGESCPLHGSNEVLPSGLKNGSIQSKAAENEGKQLARMNDVGDVVYSSTNELRMVRDGVNEGHEGRQNQDVETSTIELPSGQNLRFAGTTGTKFPCTQSTQAADTDVQCAHDDARLNHAPLNQVSNIGVVNEEVDTDDDTSHYDVNDSMYTNLRGIRNNIVFRDSGIYSDSDLKVSLVQRLEVEGDGVVADCHLTLENRGVETMHDLRFDFLNFEHFPVRLVLSPIDEGSMEISPLSSVDIHFKVYPLAPFIGLPKVTVTISIGSERVERSYTLFLPLPITSFLCSESSEDLDVLETLRRQSRSYFLARNTVPFDRALQLVTLNNHLPSFKIEGQPGSTFMLASFRQCMYQDEKSEGASSFKVLIMIEAANEPTSFNMYAFSDSDRLAGAVAQLYRYLFHGQEKKLIAMCDILNDVDIKYTSLADIKPGTRRAAVKGVVVELVDDPPQSATHIRDHRYHYRFADTTASVELAVPHGILQDLVSKNFNTLSVAAGHNVELVDQVVFPSDDGGNRVFRGAGQGFSVKESEGVTMNFVRGELRNIGSEFAEDSDWSGWSEDQNEESLKWLLQPGDVLGIHVSTAWSHGHMVIVPIAGKKQAILKLGRLDTNFTLEPDLSKQYTSSRE</sequence>
<dbReference type="GeneID" id="39876440"/>
<proteinExistence type="predicted"/>
<protein>
    <submittedName>
        <fullName evidence="3">Uncharacterized protein</fullName>
    </submittedName>
</protein>
<feature type="coiled-coil region" evidence="1">
    <location>
        <begin position="189"/>
        <end position="216"/>
    </location>
</feature>
<evidence type="ECO:0000313" key="3">
    <source>
        <dbReference type="EMBL" id="GBE62670.1"/>
    </source>
</evidence>
<gene>
    <name evidence="3" type="ORF">BOVATA_041630</name>
</gene>
<dbReference type="AlphaFoldDB" id="A0A2H6KI53"/>
<keyword evidence="4" id="KW-1185">Reference proteome</keyword>
<evidence type="ECO:0000256" key="1">
    <source>
        <dbReference type="SAM" id="Coils"/>
    </source>
</evidence>
<accession>A0A2H6KI53</accession>
<dbReference type="VEuPathDB" id="PiroplasmaDB:BOVATA_041630"/>
<comment type="caution">
    <text evidence="3">The sequence shown here is derived from an EMBL/GenBank/DDBJ whole genome shotgun (WGS) entry which is preliminary data.</text>
</comment>